<keyword evidence="6" id="KW-1185">Reference proteome</keyword>
<dbReference type="Pfam" id="PF10128">
    <property type="entry name" value="OpcA_G6PD_assem"/>
    <property type="match status" value="1"/>
</dbReference>
<evidence type="ECO:0000259" key="2">
    <source>
        <dbReference type="Pfam" id="PF10128"/>
    </source>
</evidence>
<reference evidence="4 6" key="1">
    <citation type="submission" date="2020-01" db="EMBL/GenBank/DDBJ databases">
        <title>the WGS Modestobacter muralis CPCC 204518.</title>
        <authorList>
            <person name="Jiang Z."/>
        </authorList>
    </citation>
    <scope>NUCLEOTIDE SEQUENCE [LARGE SCALE GENOMIC DNA]</scope>
    <source>
        <strain evidence="4 6">DSM 100205</strain>
    </source>
</reference>
<dbReference type="InterPro" id="IPR046802">
    <property type="entry name" value="OpcA_G6PD_C"/>
</dbReference>
<dbReference type="PANTHER" id="PTHR38658:SF1">
    <property type="entry name" value="OXPP CYCLE PROTEIN OPCA-RELATED"/>
    <property type="match status" value="1"/>
</dbReference>
<reference evidence="5 7" key="2">
    <citation type="submission" date="2020-02" db="EMBL/GenBank/DDBJ databases">
        <title>The WGS of Modestobacter muralis DSM 100205.</title>
        <authorList>
            <person name="Jiang Z."/>
        </authorList>
    </citation>
    <scope>NUCLEOTIDE SEQUENCE [LARGE SCALE GENOMIC DNA]</scope>
    <source>
        <strain evidence="5 7">DSM 100205</strain>
    </source>
</reference>
<feature type="region of interest" description="Disordered" evidence="1">
    <location>
        <begin position="331"/>
        <end position="408"/>
    </location>
</feature>
<feature type="domain" description="Glucose-6-phosphate dehydrogenase assembly protein OpcA N-terminal" evidence="2">
    <location>
        <begin position="50"/>
        <end position="160"/>
    </location>
</feature>
<dbReference type="Proteomes" id="UP000471152">
    <property type="component" value="Unassembled WGS sequence"/>
</dbReference>
<evidence type="ECO:0000313" key="5">
    <source>
        <dbReference type="EMBL" id="NEN49716.1"/>
    </source>
</evidence>
<dbReference type="RefSeq" id="WP_163609416.1">
    <property type="nucleotide sequence ID" value="NZ_JAAGWB010000006.1"/>
</dbReference>
<name>A0A6P0ER67_9ACTN</name>
<feature type="domain" description="Glucose-6-phosphate dehydrogenase assembly protein OpcA C-terminal" evidence="3">
    <location>
        <begin position="165"/>
        <end position="305"/>
    </location>
</feature>
<evidence type="ECO:0000313" key="7">
    <source>
        <dbReference type="Proteomes" id="UP000471152"/>
    </source>
</evidence>
<evidence type="ECO:0000259" key="3">
    <source>
        <dbReference type="Pfam" id="PF20171"/>
    </source>
</evidence>
<sequence>MTTLWDTTGSAVVRELAAQRRTGGAVMSGVALTLVVVADESRVAEAEEAASAAAATNPCRLLIVVRRQIEAPVPRLDAEVVVGGRLGPGEAVVMRMYGRLGLHAESVVLPLLAADAPVVTWWHAPPPERVSTDALGVIADRRISDSSMSEDPVGALSIRARDYAPGDTDLTWTRSTPWRATLASTLDSVSGRRAEAVRVLGGEVSGDVHNATAQLVAGWLSSRCECEIRVVPSTRVPGPAGIDSVTLRLDQDEEVRLQDDRKGGAVIQQPNRPEATVALPDRSLGELIGEELRRLDQDEPFSEALEVVTGETGLSDRPALREHVWFDPMRAASAGQPAKPPTGETDGGEPTGAAAPLPTVPPSSEGSDDVAQSGEHDDPADDSDEQAMVQDPGSPAAEAAAGTKRRKR</sequence>
<dbReference type="Proteomes" id="UP000468828">
    <property type="component" value="Unassembled WGS sequence"/>
</dbReference>
<evidence type="ECO:0000313" key="6">
    <source>
        <dbReference type="Proteomes" id="UP000468828"/>
    </source>
</evidence>
<dbReference type="PANTHER" id="PTHR38658">
    <property type="entry name" value="OXPP CYCLE PROTEIN OPCA-RELATED"/>
    <property type="match status" value="1"/>
</dbReference>
<dbReference type="EMBL" id="JAAGWB010000006">
    <property type="protein sequence ID" value="NEN49716.1"/>
    <property type="molecule type" value="Genomic_DNA"/>
</dbReference>
<dbReference type="AlphaFoldDB" id="A0A6P0ER67"/>
<accession>A0A6P0ER67</accession>
<proteinExistence type="predicted"/>
<evidence type="ECO:0000256" key="1">
    <source>
        <dbReference type="SAM" id="MobiDB-lite"/>
    </source>
</evidence>
<evidence type="ECO:0000313" key="4">
    <source>
        <dbReference type="EMBL" id="NEK92949.1"/>
    </source>
</evidence>
<comment type="caution">
    <text evidence="4">The sequence shown here is derived from an EMBL/GenBank/DDBJ whole genome shotgun (WGS) entry which is preliminary data.</text>
</comment>
<protein>
    <submittedName>
        <fullName evidence="4">Glucose-6-phosphate dehydrogenase assembly protein OpcA</fullName>
    </submittedName>
</protein>
<dbReference type="EMBL" id="JAAGWH010000006">
    <property type="protein sequence ID" value="NEK92949.1"/>
    <property type="molecule type" value="Genomic_DNA"/>
</dbReference>
<dbReference type="InterPro" id="IPR004555">
    <property type="entry name" value="G6PDH_assembly_OpcA"/>
</dbReference>
<organism evidence="4 6">
    <name type="scientific">Modestobacter muralis</name>
    <dbReference type="NCBI Taxonomy" id="1608614"/>
    <lineage>
        <taxon>Bacteria</taxon>
        <taxon>Bacillati</taxon>
        <taxon>Actinomycetota</taxon>
        <taxon>Actinomycetes</taxon>
        <taxon>Geodermatophilales</taxon>
        <taxon>Geodermatophilaceae</taxon>
        <taxon>Modestobacter</taxon>
    </lineage>
</organism>
<dbReference type="Pfam" id="PF20171">
    <property type="entry name" value="OpcA_G6PD_C"/>
    <property type="match status" value="1"/>
</dbReference>
<gene>
    <name evidence="5" type="ORF">G3R41_02005</name>
    <name evidence="4" type="ORF">GCU67_02005</name>
</gene>
<dbReference type="InterPro" id="IPR046801">
    <property type="entry name" value="OpcA_G6PD_N"/>
</dbReference>